<accession>A0A8X6T5G7</accession>
<dbReference type="EMBL" id="BMAW01002351">
    <property type="protein sequence ID" value="GFS78130.1"/>
    <property type="molecule type" value="Genomic_DNA"/>
</dbReference>
<feature type="compositionally biased region" description="Basic residues" evidence="1">
    <location>
        <begin position="23"/>
        <end position="51"/>
    </location>
</feature>
<comment type="caution">
    <text evidence="2">The sequence shown here is derived from an EMBL/GenBank/DDBJ whole genome shotgun (WGS) entry which is preliminary data.</text>
</comment>
<proteinExistence type="predicted"/>
<dbReference type="AlphaFoldDB" id="A0A8X6T5G7"/>
<evidence type="ECO:0000256" key="1">
    <source>
        <dbReference type="SAM" id="MobiDB-lite"/>
    </source>
</evidence>
<keyword evidence="3" id="KW-1185">Reference proteome</keyword>
<gene>
    <name evidence="2" type="ORF">NPIL_213621</name>
</gene>
<organism evidence="2 3">
    <name type="scientific">Nephila pilipes</name>
    <name type="common">Giant wood spider</name>
    <name type="synonym">Nephila maculata</name>
    <dbReference type="NCBI Taxonomy" id="299642"/>
    <lineage>
        <taxon>Eukaryota</taxon>
        <taxon>Metazoa</taxon>
        <taxon>Ecdysozoa</taxon>
        <taxon>Arthropoda</taxon>
        <taxon>Chelicerata</taxon>
        <taxon>Arachnida</taxon>
        <taxon>Araneae</taxon>
        <taxon>Araneomorphae</taxon>
        <taxon>Entelegynae</taxon>
        <taxon>Araneoidea</taxon>
        <taxon>Nephilidae</taxon>
        <taxon>Nephila</taxon>
    </lineage>
</organism>
<reference evidence="2" key="1">
    <citation type="submission" date="2020-08" db="EMBL/GenBank/DDBJ databases">
        <title>Multicomponent nature underlies the extraordinary mechanical properties of spider dragline silk.</title>
        <authorList>
            <person name="Kono N."/>
            <person name="Nakamura H."/>
            <person name="Mori M."/>
            <person name="Yoshida Y."/>
            <person name="Ohtoshi R."/>
            <person name="Malay A.D."/>
            <person name="Moran D.A.P."/>
            <person name="Tomita M."/>
            <person name="Numata K."/>
            <person name="Arakawa K."/>
        </authorList>
    </citation>
    <scope>NUCLEOTIDE SEQUENCE</scope>
</reference>
<dbReference type="Proteomes" id="UP000887013">
    <property type="component" value="Unassembled WGS sequence"/>
</dbReference>
<sequence length="155" mass="17912">MCPQGNLSSFKKIHTAQINKTQRSPKSKFIREKVHQRKFTRAPPQHTKRSSNLRGRPGSNGKDRSKRGGRPENKQEPQGTRLPRESFKRRRRREPLLGGSRGRERRSSGRPSTVSKTHRQEQLSLPILSQSRARELTILLVLIGKAFFPLFPTRR</sequence>
<name>A0A8X6T5G7_NEPPI</name>
<evidence type="ECO:0000313" key="3">
    <source>
        <dbReference type="Proteomes" id="UP000887013"/>
    </source>
</evidence>
<protein>
    <submittedName>
        <fullName evidence="2">Uncharacterized protein</fullName>
    </submittedName>
</protein>
<feature type="region of interest" description="Disordered" evidence="1">
    <location>
        <begin position="1"/>
        <end position="121"/>
    </location>
</feature>
<evidence type="ECO:0000313" key="2">
    <source>
        <dbReference type="EMBL" id="GFS78130.1"/>
    </source>
</evidence>